<dbReference type="AlphaFoldDB" id="A0A212RY14"/>
<dbReference type="Proteomes" id="UP000198418">
    <property type="component" value="Unassembled WGS sequence"/>
</dbReference>
<organism evidence="1 2">
    <name type="scientific">Rhodoblastus acidophilus</name>
    <name type="common">Rhodopseudomonas acidophila</name>
    <dbReference type="NCBI Taxonomy" id="1074"/>
    <lineage>
        <taxon>Bacteria</taxon>
        <taxon>Pseudomonadati</taxon>
        <taxon>Pseudomonadota</taxon>
        <taxon>Alphaproteobacteria</taxon>
        <taxon>Hyphomicrobiales</taxon>
        <taxon>Rhodoblastaceae</taxon>
        <taxon>Rhodoblastus</taxon>
    </lineage>
</organism>
<evidence type="ECO:0000313" key="2">
    <source>
        <dbReference type="Proteomes" id="UP000198418"/>
    </source>
</evidence>
<protein>
    <submittedName>
        <fullName evidence="1">Uncharacterized protein</fullName>
    </submittedName>
</protein>
<sequence>MTESARPAKPKRFDPKAAILSLTKRELAILLDDTYILFNLREEDVHTARWRAANQLTKDAFAEWESTLPAQDKALAKLRATPTTSAEAWLRAHKAWLRAVRVSEEAYARCNAAQARADKLWADGERLFK</sequence>
<dbReference type="EMBL" id="FYDG01000008">
    <property type="protein sequence ID" value="SNB77546.1"/>
    <property type="molecule type" value="Genomic_DNA"/>
</dbReference>
<gene>
    <name evidence="1" type="ORF">SAMN06265338_108155</name>
</gene>
<evidence type="ECO:0000313" key="1">
    <source>
        <dbReference type="EMBL" id="SNB77546.1"/>
    </source>
</evidence>
<accession>A0A212RY14</accession>
<dbReference type="RefSeq" id="WP_088521528.1">
    <property type="nucleotide sequence ID" value="NZ_FYDG01000008.1"/>
</dbReference>
<proteinExistence type="predicted"/>
<name>A0A212RY14_RHOAC</name>
<reference evidence="2" key="1">
    <citation type="submission" date="2017-06" db="EMBL/GenBank/DDBJ databases">
        <authorList>
            <person name="Varghese N."/>
            <person name="Submissions S."/>
        </authorList>
    </citation>
    <scope>NUCLEOTIDE SEQUENCE [LARGE SCALE GENOMIC DNA]</scope>
    <source>
        <strain evidence="2">DSM 137</strain>
    </source>
</reference>
<keyword evidence="2" id="KW-1185">Reference proteome</keyword>